<sequence length="176" mass="19011">MIRNLTRVAAAALLASATISAPAMAEEGPTDMQIAHIAYTAGTLDIRYAHLALAKSNNPEVRKFAELMIQDHAAVNDLAVGLLTKLGASPEDNATSQQLIADASAKLNAMAQMQGAEFDRAYAANELGYHQFVNKTVETAFIPAVDNKEFKDLLGQALEIFKVHEQHAAHMVRVLK</sequence>
<dbReference type="AlphaFoldDB" id="A0A7D3XIG4"/>
<dbReference type="Pfam" id="PF13628">
    <property type="entry name" value="DUF4142"/>
    <property type="match status" value="1"/>
</dbReference>
<dbReference type="EMBL" id="CP053921">
    <property type="protein sequence ID" value="QKG72113.1"/>
    <property type="molecule type" value="Genomic_DNA"/>
</dbReference>
<dbReference type="Proteomes" id="UP000504693">
    <property type="component" value="Chromosome"/>
</dbReference>
<feature type="domain" description="DUF4142" evidence="2">
    <location>
        <begin position="30"/>
        <end position="171"/>
    </location>
</feature>
<dbReference type="RefSeq" id="WP_173215172.1">
    <property type="nucleotide sequence ID" value="NZ_CP053921.1"/>
</dbReference>
<organism evidence="3 4">
    <name type="scientific">Erythrobacter mangrovi</name>
    <dbReference type="NCBI Taxonomy" id="2739433"/>
    <lineage>
        <taxon>Bacteria</taxon>
        <taxon>Pseudomonadati</taxon>
        <taxon>Pseudomonadota</taxon>
        <taxon>Alphaproteobacteria</taxon>
        <taxon>Sphingomonadales</taxon>
        <taxon>Erythrobacteraceae</taxon>
        <taxon>Erythrobacter/Porphyrobacter group</taxon>
        <taxon>Erythrobacter</taxon>
    </lineage>
</organism>
<feature type="chain" id="PRO_5028934489" evidence="1">
    <location>
        <begin position="26"/>
        <end position="176"/>
    </location>
</feature>
<dbReference type="PANTHER" id="PTHR38593:SF1">
    <property type="entry name" value="BLR2558 PROTEIN"/>
    <property type="match status" value="1"/>
</dbReference>
<dbReference type="KEGG" id="emv:HQR01_12460"/>
<name>A0A7D3XIG4_9SPHN</name>
<proteinExistence type="predicted"/>
<dbReference type="InterPro" id="IPR012347">
    <property type="entry name" value="Ferritin-like"/>
</dbReference>
<protein>
    <submittedName>
        <fullName evidence="3">DUF4142 domain-containing protein</fullName>
    </submittedName>
</protein>
<gene>
    <name evidence="3" type="ORF">HQR01_12460</name>
</gene>
<keyword evidence="1" id="KW-0732">Signal</keyword>
<evidence type="ECO:0000259" key="2">
    <source>
        <dbReference type="Pfam" id="PF13628"/>
    </source>
</evidence>
<dbReference type="PANTHER" id="PTHR38593">
    <property type="entry name" value="BLR2558 PROTEIN"/>
    <property type="match status" value="1"/>
</dbReference>
<accession>A0A7D3XIG4</accession>
<evidence type="ECO:0000313" key="3">
    <source>
        <dbReference type="EMBL" id="QKG72113.1"/>
    </source>
</evidence>
<dbReference type="Gene3D" id="1.20.1260.10">
    <property type="match status" value="1"/>
</dbReference>
<reference evidence="3 4" key="1">
    <citation type="submission" date="2020-05" db="EMBL/GenBank/DDBJ databases">
        <title>Erythrobacter mangrovi sp. nov., isolated from rhizosphere soil of mangrove plant (Kandelia candel).</title>
        <authorList>
            <person name="Ye Y.H."/>
        </authorList>
    </citation>
    <scope>NUCLEOTIDE SEQUENCE [LARGE SCALE GENOMIC DNA]</scope>
    <source>
        <strain evidence="3 4">EB310</strain>
    </source>
</reference>
<dbReference type="InterPro" id="IPR025419">
    <property type="entry name" value="DUF4142"/>
</dbReference>
<evidence type="ECO:0000313" key="4">
    <source>
        <dbReference type="Proteomes" id="UP000504693"/>
    </source>
</evidence>
<evidence type="ECO:0000256" key="1">
    <source>
        <dbReference type="SAM" id="SignalP"/>
    </source>
</evidence>
<feature type="signal peptide" evidence="1">
    <location>
        <begin position="1"/>
        <end position="25"/>
    </location>
</feature>
<keyword evidence="4" id="KW-1185">Reference proteome</keyword>